<keyword evidence="2" id="KW-1185">Reference proteome</keyword>
<dbReference type="OrthoDB" id="7297218at2759"/>
<protein>
    <submittedName>
        <fullName evidence="1">Uncharacterized protein</fullName>
    </submittedName>
</protein>
<feature type="non-terminal residue" evidence="1">
    <location>
        <position position="1"/>
    </location>
</feature>
<proteinExistence type="predicted"/>
<evidence type="ECO:0000313" key="2">
    <source>
        <dbReference type="Proteomes" id="UP000325440"/>
    </source>
</evidence>
<evidence type="ECO:0000313" key="1">
    <source>
        <dbReference type="EMBL" id="VVC31363.1"/>
    </source>
</evidence>
<accession>A0A5E4MGS1</accession>
<reference evidence="1 2" key="1">
    <citation type="submission" date="2019-08" db="EMBL/GenBank/DDBJ databases">
        <authorList>
            <person name="Alioto T."/>
            <person name="Alioto T."/>
            <person name="Gomez Garrido J."/>
        </authorList>
    </citation>
    <scope>NUCLEOTIDE SEQUENCE [LARGE SCALE GENOMIC DNA]</scope>
</reference>
<name>A0A5E4MGS1_9HEMI</name>
<gene>
    <name evidence="1" type="ORF">CINCED_3A020655</name>
</gene>
<organism evidence="1 2">
    <name type="scientific">Cinara cedri</name>
    <dbReference type="NCBI Taxonomy" id="506608"/>
    <lineage>
        <taxon>Eukaryota</taxon>
        <taxon>Metazoa</taxon>
        <taxon>Ecdysozoa</taxon>
        <taxon>Arthropoda</taxon>
        <taxon>Hexapoda</taxon>
        <taxon>Insecta</taxon>
        <taxon>Pterygota</taxon>
        <taxon>Neoptera</taxon>
        <taxon>Paraneoptera</taxon>
        <taxon>Hemiptera</taxon>
        <taxon>Sternorrhyncha</taxon>
        <taxon>Aphidomorpha</taxon>
        <taxon>Aphidoidea</taxon>
        <taxon>Aphididae</taxon>
        <taxon>Lachninae</taxon>
        <taxon>Cinara</taxon>
    </lineage>
</organism>
<dbReference type="Proteomes" id="UP000325440">
    <property type="component" value="Unassembled WGS sequence"/>
</dbReference>
<sequence length="70" mass="8214">FVKRVKSLTVESLIREIENRFNGKSVDIMTFASHIDSFQSSIDIQTIQDTELKKCVIIFQCLMQKLYWQA</sequence>
<dbReference type="AlphaFoldDB" id="A0A5E4MGS1"/>
<dbReference type="EMBL" id="CABPRJ010000949">
    <property type="protein sequence ID" value="VVC31363.1"/>
    <property type="molecule type" value="Genomic_DNA"/>
</dbReference>